<dbReference type="GO" id="GO:0008146">
    <property type="term" value="F:sulfotransferase activity"/>
    <property type="evidence" value="ECO:0007669"/>
    <property type="project" value="InterPro"/>
</dbReference>
<dbReference type="Proteomes" id="UP000318199">
    <property type="component" value="Unassembled WGS sequence"/>
</dbReference>
<dbReference type="SUPFAM" id="SSF52540">
    <property type="entry name" value="P-loop containing nucleoside triphosphate hydrolases"/>
    <property type="match status" value="1"/>
</dbReference>
<dbReference type="InterPro" id="IPR027417">
    <property type="entry name" value="P-loop_NTPase"/>
</dbReference>
<evidence type="ECO:0000256" key="1">
    <source>
        <dbReference type="SAM" id="MobiDB-lite"/>
    </source>
</evidence>
<keyword evidence="3" id="KW-1185">Reference proteome</keyword>
<accession>A0A562ZVS0</accession>
<dbReference type="AlphaFoldDB" id="A0A562ZVS0"/>
<comment type="caution">
    <text evidence="2">The sequence shown here is derived from an EMBL/GenBank/DDBJ whole genome shotgun (WGS) entry which is preliminary data.</text>
</comment>
<dbReference type="EMBL" id="VOBQ01000004">
    <property type="protein sequence ID" value="TWO72477.1"/>
    <property type="molecule type" value="Genomic_DNA"/>
</dbReference>
<dbReference type="OrthoDB" id="288532at2"/>
<organism evidence="2 3">
    <name type="scientific">Caenimonas sedimenti</name>
    <dbReference type="NCBI Taxonomy" id="2596921"/>
    <lineage>
        <taxon>Bacteria</taxon>
        <taxon>Pseudomonadati</taxon>
        <taxon>Pseudomonadota</taxon>
        <taxon>Betaproteobacteria</taxon>
        <taxon>Burkholderiales</taxon>
        <taxon>Comamonadaceae</taxon>
        <taxon>Caenimonas</taxon>
    </lineage>
</organism>
<name>A0A562ZVS0_9BURK</name>
<dbReference type="GO" id="GO:0016020">
    <property type="term" value="C:membrane"/>
    <property type="evidence" value="ECO:0007669"/>
    <property type="project" value="InterPro"/>
</dbReference>
<proteinExistence type="predicted"/>
<gene>
    <name evidence="2" type="ORF">FN976_07195</name>
</gene>
<evidence type="ECO:0000313" key="2">
    <source>
        <dbReference type="EMBL" id="TWO72477.1"/>
    </source>
</evidence>
<keyword evidence="2" id="KW-0808">Transferase</keyword>
<feature type="region of interest" description="Disordered" evidence="1">
    <location>
        <begin position="1"/>
        <end position="39"/>
    </location>
</feature>
<sequence>MCEHDRRLRRHPPRACGDFGGSQGSLTRPRRWRSPGLDGPAAEWTDSMRCGGAPMSEAIAAGLNAAAPGAAQSVGDVDWLLDQERGFVMFFRPRCGSTTLTRWFFENLGVKFGGFSIAAYRNEWLEPRLEQLRADLHSRYAELHKFVVVRDPFERAVSSYLHVVNNPKDTQWEVVKPDVPQGLEKQEFTFRQWVDYLERIDLDATHIIWRRQSALSCWDRGVNDVVRLESMNDYLLEMNSRFGVATKPTFNSVTVPVKEKRHPRTWWWRPKFYGDTPFRELLQFKGKAAFQDFPDYSHFYDRGLRSRISRVYGADVEIFANANR</sequence>
<protein>
    <submittedName>
        <fullName evidence="2">Sulfotransferase family protein</fullName>
    </submittedName>
</protein>
<evidence type="ECO:0000313" key="3">
    <source>
        <dbReference type="Proteomes" id="UP000318199"/>
    </source>
</evidence>
<dbReference type="InterPro" id="IPR005331">
    <property type="entry name" value="Sulfotransferase"/>
</dbReference>
<reference evidence="2 3" key="1">
    <citation type="submission" date="2019-07" db="EMBL/GenBank/DDBJ databases">
        <title>Caenimonas sedimenti sp. nov., isolated from activated sludge.</title>
        <authorList>
            <person name="Xu J."/>
        </authorList>
    </citation>
    <scope>NUCLEOTIDE SEQUENCE [LARGE SCALE GENOMIC DNA]</scope>
    <source>
        <strain evidence="2 3">HX-9-20</strain>
    </source>
</reference>
<dbReference type="Pfam" id="PF03567">
    <property type="entry name" value="Sulfotransfer_2"/>
    <property type="match status" value="1"/>
</dbReference>